<feature type="chain" id="PRO_5047331677" evidence="2">
    <location>
        <begin position="27"/>
        <end position="849"/>
    </location>
</feature>
<dbReference type="PANTHER" id="PTHR38478">
    <property type="entry name" value="PEPTIDASE M1A AND M12B"/>
    <property type="match status" value="1"/>
</dbReference>
<comment type="caution">
    <text evidence="6">The sequence shown here is derived from an EMBL/GenBank/DDBJ whole genome shotgun (WGS) entry which is preliminary data.</text>
</comment>
<evidence type="ECO:0000259" key="5">
    <source>
        <dbReference type="Pfam" id="PF17162"/>
    </source>
</evidence>
<feature type="domain" description="DUF5117" evidence="4">
    <location>
        <begin position="117"/>
        <end position="313"/>
    </location>
</feature>
<dbReference type="InterPro" id="IPR033428">
    <property type="entry name" value="DUF5118"/>
</dbReference>
<evidence type="ECO:0000313" key="7">
    <source>
        <dbReference type="Proteomes" id="UP001200145"/>
    </source>
</evidence>
<protein>
    <submittedName>
        <fullName evidence="6">Zinc-dependent metalloprotease</fullName>
    </submittedName>
</protein>
<evidence type="ECO:0000259" key="4">
    <source>
        <dbReference type="Pfam" id="PF17148"/>
    </source>
</evidence>
<keyword evidence="6" id="KW-0482">Metalloprotease</keyword>
<dbReference type="PANTHER" id="PTHR38478:SF1">
    <property type="entry name" value="ZINC DEPENDENT METALLOPROTEASE DOMAIN LIPOPROTEIN"/>
    <property type="match status" value="1"/>
</dbReference>
<dbReference type="GO" id="GO:0008237">
    <property type="term" value="F:metallopeptidase activity"/>
    <property type="evidence" value="ECO:0007669"/>
    <property type="project" value="UniProtKB-KW"/>
</dbReference>
<feature type="signal peptide" evidence="2">
    <location>
        <begin position="1"/>
        <end position="26"/>
    </location>
</feature>
<keyword evidence="2" id="KW-0732">Signal</keyword>
<reference evidence="6 7" key="1">
    <citation type="submission" date="2022-01" db="EMBL/GenBank/DDBJ databases">
        <title>Flavihumibacter sp. nov., isolated from sediment of a river.</title>
        <authorList>
            <person name="Liu H."/>
        </authorList>
    </citation>
    <scope>NUCLEOTIDE SEQUENCE [LARGE SCALE GENOMIC DNA]</scope>
    <source>
        <strain evidence="6 7">RY-1</strain>
    </source>
</reference>
<feature type="region of interest" description="Disordered" evidence="1">
    <location>
        <begin position="27"/>
        <end position="60"/>
    </location>
</feature>
<sequence length="849" mass="95259">MVQQIRPGKWIPVVVLALMGSLGADAQQRPNPANAKPGTAPATAATPTPPKPSGPKPYKDVITSKAVSDEGLLTVHKVEDKYYFEIPDKVLGRDILVVNRLSKAAAGMRNFFFGYAGDKIGDNVIRFEKGPNNKVFLRLISFDEMAGDSTASMYKAVANSNIQPIAQSFDIAAFGADSTGVVLDVTSFLNSDNEILNFEGSAKRTFRIGNYQADKSYISSVKSFPINTEIKTVKTYGRSAGATPGAPPAMAPPSGSYTVEINSSMMLLPEKPMQPRYYDERVGFFTRRYVDFEKNPQGVESVSMVTRWRLEPKEEDVEKYKRGELVEPKKPIIFYIDPATPKKWVPYLIQGVNDWQAAFEKAGFKNAIFAKEAPVNDPEWSLEDARYSAIVYKPSDVPNASGPHEHDPRSGEILESHINWYHNVMQLLRNWYFVQASPNDPRARAPQFDDKLMGELIRFVSSHEVGHTLGLRHNFGSSSSTPVEKLRDKKWLEENGHTPSIMDYARFNYVAQPEDNVGEKGLFPRIGDYDKWAIEWGYKWYPQAKSAEEEKPILNALTIERLKDKRLWFGRETNPDDPRSQNEDLGDNSMKASTYGIKNLQRIIPNLQAWTKEPNENYETLSTLYNEVVTQFNRYVGHVSKNIGGVMETPKTVEQAGAVYEIVSREQQKEAMDFLNKQVFTTPTWLLDQQIFAKTGNTGTAVVNRLQDAALGRLLSAGTINKLLNAEATMGTKTYTLNDMMTDLRRSIFTELPTRKPIDIYRRNLQKNMVERLLTFLKPATAPASLGGGITISFGPTISRNSDALSYARGTLRSLQTEIRTALPSYTDTATRYHLQDLLDRINDGLTAK</sequence>
<feature type="domain" description="EcxA zinc-binding" evidence="3">
    <location>
        <begin position="447"/>
        <end position="753"/>
    </location>
</feature>
<gene>
    <name evidence="6" type="ORF">L0U88_06545</name>
</gene>
<organism evidence="6 7">
    <name type="scientific">Flavihumibacter fluminis</name>
    <dbReference type="NCBI Taxonomy" id="2909236"/>
    <lineage>
        <taxon>Bacteria</taxon>
        <taxon>Pseudomonadati</taxon>
        <taxon>Bacteroidota</taxon>
        <taxon>Chitinophagia</taxon>
        <taxon>Chitinophagales</taxon>
        <taxon>Chitinophagaceae</taxon>
        <taxon>Flavihumibacter</taxon>
    </lineage>
</organism>
<dbReference type="RefSeq" id="WP_234864816.1">
    <property type="nucleotide sequence ID" value="NZ_JAKEVY010000002.1"/>
</dbReference>
<keyword evidence="6" id="KW-0645">Protease</keyword>
<keyword evidence="6" id="KW-0378">Hydrolase</keyword>
<dbReference type="CDD" id="cd04276">
    <property type="entry name" value="ZnMc_MMP_like_2"/>
    <property type="match status" value="1"/>
</dbReference>
<evidence type="ECO:0000256" key="1">
    <source>
        <dbReference type="SAM" id="MobiDB-lite"/>
    </source>
</evidence>
<dbReference type="SUPFAM" id="SSF55486">
    <property type="entry name" value="Metalloproteases ('zincins'), catalytic domain"/>
    <property type="match status" value="1"/>
</dbReference>
<proteinExistence type="predicted"/>
<evidence type="ECO:0000313" key="6">
    <source>
        <dbReference type="EMBL" id="MCF1714282.1"/>
    </source>
</evidence>
<dbReference type="InterPro" id="IPR024079">
    <property type="entry name" value="MetalloPept_cat_dom_sf"/>
</dbReference>
<dbReference type="Proteomes" id="UP001200145">
    <property type="component" value="Unassembled WGS sequence"/>
</dbReference>
<evidence type="ECO:0000259" key="3">
    <source>
        <dbReference type="Pfam" id="PF16313"/>
    </source>
</evidence>
<evidence type="ECO:0000256" key="2">
    <source>
        <dbReference type="SAM" id="SignalP"/>
    </source>
</evidence>
<dbReference type="Pfam" id="PF17148">
    <property type="entry name" value="DUF5117"/>
    <property type="match status" value="1"/>
</dbReference>
<dbReference type="InterPro" id="IPR032534">
    <property type="entry name" value="EcxA_zinc-bd"/>
</dbReference>
<accession>A0ABS9BEY4</accession>
<feature type="compositionally biased region" description="Low complexity" evidence="1">
    <location>
        <begin position="30"/>
        <end position="46"/>
    </location>
</feature>
<dbReference type="Gene3D" id="3.40.390.10">
    <property type="entry name" value="Collagenase (Catalytic Domain)"/>
    <property type="match status" value="1"/>
</dbReference>
<dbReference type="InterPro" id="IPR034032">
    <property type="entry name" value="Zn_MMP-like_bac"/>
</dbReference>
<dbReference type="Pfam" id="PF17162">
    <property type="entry name" value="DUF5118"/>
    <property type="match status" value="1"/>
</dbReference>
<dbReference type="Pfam" id="PF16313">
    <property type="entry name" value="DUF4953"/>
    <property type="match status" value="1"/>
</dbReference>
<keyword evidence="7" id="KW-1185">Reference proteome</keyword>
<name>A0ABS9BEY4_9BACT</name>
<feature type="domain" description="DUF5118" evidence="5">
    <location>
        <begin position="55"/>
        <end position="103"/>
    </location>
</feature>
<dbReference type="InterPro" id="IPR033413">
    <property type="entry name" value="DUF5117"/>
</dbReference>
<dbReference type="EMBL" id="JAKEVY010000002">
    <property type="protein sequence ID" value="MCF1714282.1"/>
    <property type="molecule type" value="Genomic_DNA"/>
</dbReference>